<organism evidence="1 2">
    <name type="scientific">Chitinophaga dinghuensis</name>
    <dbReference type="NCBI Taxonomy" id="1539050"/>
    <lineage>
        <taxon>Bacteria</taxon>
        <taxon>Pseudomonadati</taxon>
        <taxon>Bacteroidota</taxon>
        <taxon>Chitinophagia</taxon>
        <taxon>Chitinophagales</taxon>
        <taxon>Chitinophagaceae</taxon>
        <taxon>Chitinophaga</taxon>
    </lineage>
</organism>
<comment type="caution">
    <text evidence="1">The sequence shown here is derived from an EMBL/GenBank/DDBJ whole genome shotgun (WGS) entry which is preliminary data.</text>
</comment>
<proteinExistence type="predicted"/>
<reference evidence="1 2" key="1">
    <citation type="submission" date="2018-06" db="EMBL/GenBank/DDBJ databases">
        <title>Genomic Encyclopedia of Archaeal and Bacterial Type Strains, Phase II (KMG-II): from individual species to whole genera.</title>
        <authorList>
            <person name="Goeker M."/>
        </authorList>
    </citation>
    <scope>NUCLEOTIDE SEQUENCE [LARGE SCALE GENOMIC DNA]</scope>
    <source>
        <strain evidence="1 2">DSM 29821</strain>
    </source>
</reference>
<dbReference type="RefSeq" id="WP_111592320.1">
    <property type="nucleotide sequence ID" value="NZ_QLMA01000003.1"/>
</dbReference>
<sequence>MNKDQLQPPLLSYDVKTKPTNITISQSNNPSQADILVTILPNADVKCQYLSVLVPLGEQSSDLFSKDPTPGGKSSNTDWVPSNANVVGMGQDAGNDYQTYLFKHSADDMTVDSAVTITVSGTVNQKTGKASIEVREMSCEQAESQFVVRGKAYDISKNGDQAFFLNNVVMIYTDTPGSPAPFLDRNRPLQLQWQSNGQYYRVYDGSQTGPVSEGTNPWYNIQGGLTADTTFIIEATAGQQTLYQEYVAQVNTPDVSVGHITADNVTGMYGYFVNNLNAPGTSTIADAQIIKLTATGSIDLTGGNVSAFGSKLKLASNQYIPTTLYRAMSDGFVIATIEATFTSQDIGSVYLATIISENQSYYASGDRTTFGQSCNTVTVPVHKDGVFSIAADRQDGASNNVSGKATFYWIGFGNGMPEKVTQKNEDTQLSENLKADYKAHQNARQLKALNFVSLLEKAFEKPLQDKTKEELIENLLKL</sequence>
<dbReference type="EMBL" id="QLMA01000003">
    <property type="protein sequence ID" value="RAJ83688.1"/>
    <property type="molecule type" value="Genomic_DNA"/>
</dbReference>
<evidence type="ECO:0000313" key="1">
    <source>
        <dbReference type="EMBL" id="RAJ83688.1"/>
    </source>
</evidence>
<dbReference type="AlphaFoldDB" id="A0A327WC19"/>
<accession>A0A327WC19</accession>
<protein>
    <submittedName>
        <fullName evidence="1">Uncharacterized protein</fullName>
    </submittedName>
</protein>
<name>A0A327WC19_9BACT</name>
<dbReference type="Proteomes" id="UP000249819">
    <property type="component" value="Unassembled WGS sequence"/>
</dbReference>
<keyword evidence="2" id="KW-1185">Reference proteome</keyword>
<gene>
    <name evidence="1" type="ORF">CLV59_103660</name>
</gene>
<evidence type="ECO:0000313" key="2">
    <source>
        <dbReference type="Proteomes" id="UP000249819"/>
    </source>
</evidence>
<dbReference type="OrthoDB" id="2503268at2"/>